<organism evidence="2 3">
    <name type="scientific">Cryptosporangium arvum DSM 44712</name>
    <dbReference type="NCBI Taxonomy" id="927661"/>
    <lineage>
        <taxon>Bacteria</taxon>
        <taxon>Bacillati</taxon>
        <taxon>Actinomycetota</taxon>
        <taxon>Actinomycetes</taxon>
        <taxon>Cryptosporangiales</taxon>
        <taxon>Cryptosporangiaceae</taxon>
        <taxon>Cryptosporangium</taxon>
    </lineage>
</organism>
<dbReference type="PANTHER" id="PTHR43211">
    <property type="entry name" value="FUMARYLACETOACETATE HYDROLASE"/>
    <property type="match status" value="1"/>
</dbReference>
<dbReference type="RefSeq" id="WP_035851640.1">
    <property type="nucleotide sequence ID" value="NZ_KK073874.1"/>
</dbReference>
<protein>
    <submittedName>
        <fullName evidence="2">2-keto-4-pentenoate hydratase/2-oxohepta-3-ene-1,7-dioic acid hydratase</fullName>
    </submittedName>
</protein>
<dbReference type="GO" id="GO:0003824">
    <property type="term" value="F:catalytic activity"/>
    <property type="evidence" value="ECO:0007669"/>
    <property type="project" value="InterPro"/>
</dbReference>
<sequence length="298" mass="31963">MRWVTYGRHRRAGLVVGELVHGFDVPLIDVLGDLTAAAARTPAEIVPLAGTRLHAPITRPPSVRDFLSFEEHARNATAAFGRSVDPVWYRQPVFYFTNPAAIRGPEDDVPISPGSERFDYEIEVAAVVGRPGADLTPAEAEECIAGYTVLVDWSARDVQQEESRVGLGPAKGKDGATSLGPFLVTPDELADRRDGQGYALRMSAAVNGRPHGGGTWADIRWSFGQMLAYASRGTQLCPGDVVGSGTVGTGCLLELSSLHGPDTYPWLRPGDEVTVEIERLGTVRARITPAPAVLPLEA</sequence>
<dbReference type="OrthoDB" id="2273115at2"/>
<dbReference type="Proteomes" id="UP000021053">
    <property type="component" value="Unassembled WGS sequence"/>
</dbReference>
<evidence type="ECO:0000259" key="1">
    <source>
        <dbReference type="Pfam" id="PF01557"/>
    </source>
</evidence>
<dbReference type="HOGENOM" id="CLU_028458_3_3_11"/>
<feature type="domain" description="Fumarylacetoacetase-like C-terminal" evidence="1">
    <location>
        <begin position="63"/>
        <end position="287"/>
    </location>
</feature>
<dbReference type="PANTHER" id="PTHR43211:SF1">
    <property type="entry name" value="BLL6422 PROTEIN"/>
    <property type="match status" value="1"/>
</dbReference>
<gene>
    <name evidence="2" type="ORF">CryarDRAFT_3220</name>
</gene>
<proteinExistence type="predicted"/>
<reference evidence="2 3" key="1">
    <citation type="submission" date="2013-07" db="EMBL/GenBank/DDBJ databases">
        <authorList>
            <consortium name="DOE Joint Genome Institute"/>
            <person name="Eisen J."/>
            <person name="Huntemann M."/>
            <person name="Han J."/>
            <person name="Chen A."/>
            <person name="Kyrpides N."/>
            <person name="Mavromatis K."/>
            <person name="Markowitz V."/>
            <person name="Palaniappan K."/>
            <person name="Ivanova N."/>
            <person name="Schaumberg A."/>
            <person name="Pati A."/>
            <person name="Liolios K."/>
            <person name="Nordberg H.P."/>
            <person name="Cantor M.N."/>
            <person name="Hua S.X."/>
            <person name="Woyke T."/>
        </authorList>
    </citation>
    <scope>NUCLEOTIDE SEQUENCE [LARGE SCALE GENOMIC DNA]</scope>
    <source>
        <strain evidence="2 3">DSM 44712</strain>
    </source>
</reference>
<keyword evidence="3" id="KW-1185">Reference proteome</keyword>
<dbReference type="EMBL" id="JFBT01000001">
    <property type="protein sequence ID" value="EXG82081.1"/>
    <property type="molecule type" value="Genomic_DNA"/>
</dbReference>
<dbReference type="SUPFAM" id="SSF56529">
    <property type="entry name" value="FAH"/>
    <property type="match status" value="1"/>
</dbReference>
<dbReference type="AlphaFoldDB" id="A0A011AJ77"/>
<dbReference type="Pfam" id="PF01557">
    <property type="entry name" value="FAA_hydrolase"/>
    <property type="match status" value="1"/>
</dbReference>
<dbReference type="InterPro" id="IPR036663">
    <property type="entry name" value="Fumarylacetoacetase_C_sf"/>
</dbReference>
<evidence type="ECO:0000313" key="2">
    <source>
        <dbReference type="EMBL" id="EXG82081.1"/>
    </source>
</evidence>
<dbReference type="PATRIC" id="fig|927661.3.peg.3176"/>
<accession>A0A011AJ77</accession>
<comment type="caution">
    <text evidence="2">The sequence shown here is derived from an EMBL/GenBank/DDBJ whole genome shotgun (WGS) entry which is preliminary data.</text>
</comment>
<name>A0A011AJ77_9ACTN</name>
<dbReference type="InterPro" id="IPR011234">
    <property type="entry name" value="Fumarylacetoacetase-like_C"/>
</dbReference>
<evidence type="ECO:0000313" key="3">
    <source>
        <dbReference type="Proteomes" id="UP000021053"/>
    </source>
</evidence>
<dbReference type="Gene3D" id="3.90.850.10">
    <property type="entry name" value="Fumarylacetoacetase-like, C-terminal domain"/>
    <property type="match status" value="1"/>
</dbReference>